<reference evidence="1 2" key="1">
    <citation type="journal article" date="2016" name="Nat. Commun.">
        <title>Thousands of microbial genomes shed light on interconnected biogeochemical processes in an aquifer system.</title>
        <authorList>
            <person name="Anantharaman K."/>
            <person name="Brown C.T."/>
            <person name="Hug L.A."/>
            <person name="Sharon I."/>
            <person name="Castelle C.J."/>
            <person name="Probst A.J."/>
            <person name="Thomas B.C."/>
            <person name="Singh A."/>
            <person name="Wilkins M.J."/>
            <person name="Karaoz U."/>
            <person name="Brodie E.L."/>
            <person name="Williams K.H."/>
            <person name="Hubbard S.S."/>
            <person name="Banfield J.F."/>
        </authorList>
    </citation>
    <scope>NUCLEOTIDE SEQUENCE [LARGE SCALE GENOMIC DNA]</scope>
</reference>
<dbReference type="Proteomes" id="UP000179252">
    <property type="component" value="Unassembled WGS sequence"/>
</dbReference>
<proteinExistence type="predicted"/>
<name>A0A1F5FWJ0_9BACT</name>
<dbReference type="AlphaFoldDB" id="A0A1F5FWJ0"/>
<gene>
    <name evidence="1" type="ORF">A2165_00245</name>
</gene>
<evidence type="ECO:0000313" key="1">
    <source>
        <dbReference type="EMBL" id="OGD83904.1"/>
    </source>
</evidence>
<sequence length="131" mass="14071">MEKESGGGNQCAVGGANEIGVFQYTAGTWAGSTNNPTADSGSGTLDQYLNDGRTVCWRILGADPNLDLDDTWFSWIHYFGPNIDGEAWNPYKQIEVTSANLQAGMACNWTSYSGANTPDDPTDGLHPENCD</sequence>
<organism evidence="1 2">
    <name type="scientific">Candidatus Curtissbacteria bacterium RBG_13_40_7</name>
    <dbReference type="NCBI Taxonomy" id="1797706"/>
    <lineage>
        <taxon>Bacteria</taxon>
        <taxon>Candidatus Curtissiibacteriota</taxon>
    </lineage>
</organism>
<protein>
    <submittedName>
        <fullName evidence="1">Uncharacterized protein</fullName>
    </submittedName>
</protein>
<accession>A0A1F5FWJ0</accession>
<dbReference type="EMBL" id="MFAU01000036">
    <property type="protein sequence ID" value="OGD83904.1"/>
    <property type="molecule type" value="Genomic_DNA"/>
</dbReference>
<comment type="caution">
    <text evidence="1">The sequence shown here is derived from an EMBL/GenBank/DDBJ whole genome shotgun (WGS) entry which is preliminary data.</text>
</comment>
<evidence type="ECO:0000313" key="2">
    <source>
        <dbReference type="Proteomes" id="UP000179252"/>
    </source>
</evidence>